<keyword evidence="1" id="KW-0812">Transmembrane</keyword>
<dbReference type="Proteomes" id="UP000186817">
    <property type="component" value="Unassembled WGS sequence"/>
</dbReference>
<keyword evidence="1" id="KW-0472">Membrane</keyword>
<reference evidence="2 3" key="1">
    <citation type="submission" date="2016-02" db="EMBL/GenBank/DDBJ databases">
        <title>Genome analysis of coral dinoflagellate symbionts highlights evolutionary adaptations to a symbiotic lifestyle.</title>
        <authorList>
            <person name="Aranda M."/>
            <person name="Li Y."/>
            <person name="Liew Y.J."/>
            <person name="Baumgarten S."/>
            <person name="Simakov O."/>
            <person name="Wilson M."/>
            <person name="Piel J."/>
            <person name="Ashoor H."/>
            <person name="Bougouffa S."/>
            <person name="Bajic V.B."/>
            <person name="Ryu T."/>
            <person name="Ravasi T."/>
            <person name="Bayer T."/>
            <person name="Micklem G."/>
            <person name="Kim H."/>
            <person name="Bhak J."/>
            <person name="Lajeunesse T.C."/>
            <person name="Voolstra C.R."/>
        </authorList>
    </citation>
    <scope>NUCLEOTIDE SEQUENCE [LARGE SCALE GENOMIC DNA]</scope>
    <source>
        <strain evidence="2 3">CCMP2467</strain>
    </source>
</reference>
<feature type="transmembrane region" description="Helical" evidence="1">
    <location>
        <begin position="92"/>
        <end position="112"/>
    </location>
</feature>
<proteinExistence type="predicted"/>
<keyword evidence="3" id="KW-1185">Reference proteome</keyword>
<organism evidence="2 3">
    <name type="scientific">Symbiodinium microadriaticum</name>
    <name type="common">Dinoflagellate</name>
    <name type="synonym">Zooxanthella microadriatica</name>
    <dbReference type="NCBI Taxonomy" id="2951"/>
    <lineage>
        <taxon>Eukaryota</taxon>
        <taxon>Sar</taxon>
        <taxon>Alveolata</taxon>
        <taxon>Dinophyceae</taxon>
        <taxon>Suessiales</taxon>
        <taxon>Symbiodiniaceae</taxon>
        <taxon>Symbiodinium</taxon>
    </lineage>
</organism>
<name>A0A1Q9E5G3_SYMMI</name>
<dbReference type="OrthoDB" id="433935at2759"/>
<dbReference type="AlphaFoldDB" id="A0A1Q9E5G3"/>
<dbReference type="EMBL" id="LSRX01000258">
    <property type="protein sequence ID" value="OLQ02664.1"/>
    <property type="molecule type" value="Genomic_DNA"/>
</dbReference>
<evidence type="ECO:0000256" key="1">
    <source>
        <dbReference type="SAM" id="Phobius"/>
    </source>
</evidence>
<protein>
    <submittedName>
        <fullName evidence="2">Uncharacterized protein</fullName>
    </submittedName>
</protein>
<feature type="transmembrane region" description="Helical" evidence="1">
    <location>
        <begin position="7"/>
        <end position="29"/>
    </location>
</feature>
<keyword evidence="1" id="KW-1133">Transmembrane helix</keyword>
<sequence>MARLSWCGFALSAWVHIPLAVFFVVFFFGHHLRSGPQMWLDKLCIHQTRQEIVTLSDRMLILWDPEYFERLWCCAEVAIFCSTKSGADQVPLWMAPWVLSTVLAQVLSISISERLFSLFIPKGIVTLLAMLPGLKGPGFAAMMAAT</sequence>
<accession>A0A1Q9E5G3</accession>
<gene>
    <name evidence="2" type="ORF">AK812_SmicGene14441</name>
</gene>
<evidence type="ECO:0000313" key="2">
    <source>
        <dbReference type="EMBL" id="OLQ02664.1"/>
    </source>
</evidence>
<comment type="caution">
    <text evidence="2">The sequence shown here is derived from an EMBL/GenBank/DDBJ whole genome shotgun (WGS) entry which is preliminary data.</text>
</comment>
<evidence type="ECO:0000313" key="3">
    <source>
        <dbReference type="Proteomes" id="UP000186817"/>
    </source>
</evidence>
<feature type="transmembrane region" description="Helical" evidence="1">
    <location>
        <begin position="124"/>
        <end position="145"/>
    </location>
</feature>